<proteinExistence type="predicted"/>
<gene>
    <name evidence="5" type="primary">19</name>
    <name evidence="5" type="ORF">SEA_WHEELBITE_19</name>
</gene>
<keyword evidence="3" id="KW-0378">Hydrolase</keyword>
<protein>
    <recommendedName>
        <fullName evidence="4">VRR-NUC domain-containing protein</fullName>
    </recommendedName>
</protein>
<accession>A0A222ZIK8</accession>
<evidence type="ECO:0000256" key="1">
    <source>
        <dbReference type="ARBA" id="ARBA00001946"/>
    </source>
</evidence>
<dbReference type="EMBL" id="MF140434">
    <property type="protein sequence ID" value="ASR84112.1"/>
    <property type="molecule type" value="Genomic_DNA"/>
</dbReference>
<dbReference type="InterPro" id="IPR014883">
    <property type="entry name" value="VRR_NUC"/>
</dbReference>
<dbReference type="GO" id="GO:0016788">
    <property type="term" value="F:hydrolase activity, acting on ester bonds"/>
    <property type="evidence" value="ECO:0007669"/>
    <property type="project" value="InterPro"/>
</dbReference>
<comment type="cofactor">
    <cofactor evidence="1">
        <name>Mg(2+)</name>
        <dbReference type="ChEBI" id="CHEBI:18420"/>
    </cofactor>
</comment>
<dbReference type="RefSeq" id="YP_010082727.1">
    <property type="nucleotide sequence ID" value="NC_055034.1"/>
</dbReference>
<evidence type="ECO:0000313" key="6">
    <source>
        <dbReference type="Proteomes" id="UP000225544"/>
    </source>
</evidence>
<organism evidence="5 6">
    <name type="scientific">Arthrobacter phage Wheelbite</name>
    <dbReference type="NCBI Taxonomy" id="2015873"/>
    <lineage>
        <taxon>Viruses</taxon>
        <taxon>Duplodnaviria</taxon>
        <taxon>Heunggongvirae</taxon>
        <taxon>Uroviricota</taxon>
        <taxon>Caudoviricetes</taxon>
        <taxon>Laroyevirus</taxon>
        <taxon>Laroyevirus wheelbite</taxon>
    </lineage>
</organism>
<evidence type="ECO:0000259" key="4">
    <source>
        <dbReference type="SMART" id="SM00990"/>
    </source>
</evidence>
<evidence type="ECO:0000313" key="5">
    <source>
        <dbReference type="EMBL" id="ASR84112.1"/>
    </source>
</evidence>
<evidence type="ECO:0000256" key="3">
    <source>
        <dbReference type="ARBA" id="ARBA00022801"/>
    </source>
</evidence>
<feature type="domain" description="VRR-NUC" evidence="4">
    <location>
        <begin position="7"/>
        <end position="104"/>
    </location>
</feature>
<reference evidence="6" key="1">
    <citation type="submission" date="2017-05" db="EMBL/GenBank/DDBJ databases">
        <authorList>
            <person name="Aguayo I.A."/>
            <person name="Haubrich L.A."/>
            <person name="Lawand A."/>
            <person name="Nayek S."/>
            <person name="Syed N."/>
            <person name="Wagner P.E."/>
            <person name="Donegan-Quick R."/>
            <person name="Kim T."/>
            <person name="Visi D.K."/>
            <person name="Allen M.S."/>
            <person name="Hughes L.E."/>
            <person name="Stoner T.H."/>
            <person name="Garlena R.A."/>
            <person name="Russell D.A."/>
            <person name="Pope W.H."/>
            <person name="Jacobs-Sera D."/>
            <person name="Hatfull G.F."/>
        </authorList>
    </citation>
    <scope>NUCLEOTIDE SEQUENCE [LARGE SCALE GENOMIC DNA]</scope>
</reference>
<dbReference type="KEGG" id="vg:65071733"/>
<dbReference type="GO" id="GO:0004518">
    <property type="term" value="F:nuclease activity"/>
    <property type="evidence" value="ECO:0007669"/>
    <property type="project" value="UniProtKB-KW"/>
</dbReference>
<keyword evidence="2" id="KW-0540">Nuclease</keyword>
<dbReference type="Proteomes" id="UP000225544">
    <property type="component" value="Segment"/>
</dbReference>
<keyword evidence="6" id="KW-1185">Reference proteome</keyword>
<sequence length="122" mass="14096">MPPRLTDHQRRLRTITEAAWQSKVQDLLTLYGWKWYHAPNNRPGRGGYVQNIKAGYPDITAARGKRSLYAELKTETGRTTPEQDEWLAAMAEAGHETYVWRPRDIDEVITILSSQWKNEKAA</sequence>
<name>A0A222ZIK8_9CAUD</name>
<dbReference type="GeneID" id="65071733"/>
<dbReference type="InterPro" id="IPR011856">
    <property type="entry name" value="tRNA_endonuc-like_dom_sf"/>
</dbReference>
<evidence type="ECO:0000256" key="2">
    <source>
        <dbReference type="ARBA" id="ARBA00022722"/>
    </source>
</evidence>
<dbReference type="SMART" id="SM00990">
    <property type="entry name" value="VRR_NUC"/>
    <property type="match status" value="1"/>
</dbReference>
<dbReference type="Gene3D" id="3.40.1350.10">
    <property type="match status" value="1"/>
</dbReference>
<dbReference type="GO" id="GO:0003676">
    <property type="term" value="F:nucleic acid binding"/>
    <property type="evidence" value="ECO:0007669"/>
    <property type="project" value="InterPro"/>
</dbReference>